<evidence type="ECO:0000313" key="3">
    <source>
        <dbReference type="Proteomes" id="UP001500784"/>
    </source>
</evidence>
<reference evidence="2 3" key="1">
    <citation type="journal article" date="2019" name="Int. J. Syst. Evol. Microbiol.">
        <title>The Global Catalogue of Microorganisms (GCM) 10K type strain sequencing project: providing services to taxonomists for standard genome sequencing and annotation.</title>
        <authorList>
            <consortium name="The Broad Institute Genomics Platform"/>
            <consortium name="The Broad Institute Genome Sequencing Center for Infectious Disease"/>
            <person name="Wu L."/>
            <person name="Ma J."/>
        </authorList>
    </citation>
    <scope>NUCLEOTIDE SEQUENCE [LARGE SCALE GENOMIC DNA]</scope>
    <source>
        <strain evidence="2 3">JCM 13316</strain>
    </source>
</reference>
<organism evidence="2 3">
    <name type="scientific">Arthrobacter gandavensis</name>
    <dbReference type="NCBI Taxonomy" id="169960"/>
    <lineage>
        <taxon>Bacteria</taxon>
        <taxon>Bacillati</taxon>
        <taxon>Actinomycetota</taxon>
        <taxon>Actinomycetes</taxon>
        <taxon>Micrococcales</taxon>
        <taxon>Micrococcaceae</taxon>
        <taxon>Arthrobacter</taxon>
    </lineage>
</organism>
<keyword evidence="3" id="KW-1185">Reference proteome</keyword>
<comment type="caution">
    <text evidence="2">The sequence shown here is derived from an EMBL/GenBank/DDBJ whole genome shotgun (WGS) entry which is preliminary data.</text>
</comment>
<gene>
    <name evidence="2" type="ORF">GCM10009688_11460</name>
</gene>
<sequence>MHQSDGEPDSFVPPDWGGWAVPAATNPPDWSGNWGAPVPATNPPDWSGNWGAPVPATNSPDWSGNWGAPVPATNSPDWSGNWGAPVPAPAPTPDPALVLFETPSQHKVLPKVHVFVDEYGDRNFKNNRESEWFTMTALMVEQEHVDHMRAAVAGLRSVYRIPAGNKLHWVDHFKVKQEARRFTALHLLTSIPNIRLVNVLLHKPSVGLGAHMRNEQARSYHLMTQYLMERVARAAAGWPGGPRLAKVSLGVVGGVDHDETMMQLHAAALRNDARTPFGNLLWPFKWFDSARLDGLQAADVFSGFLTAALVSGDGRYYSRVLQLVCTDPRGNHLGEGMKIFPNNAIRLVTESAWWRSCPGAHYWDEQGLRIVSGQN</sequence>
<dbReference type="Proteomes" id="UP001500784">
    <property type="component" value="Unassembled WGS sequence"/>
</dbReference>
<dbReference type="InterPro" id="IPR024524">
    <property type="entry name" value="DUF3800"/>
</dbReference>
<name>A0ABN2P157_9MICC</name>
<evidence type="ECO:0008006" key="4">
    <source>
        <dbReference type="Google" id="ProtNLM"/>
    </source>
</evidence>
<protein>
    <recommendedName>
        <fullName evidence="4">DUF3800 domain-containing protein</fullName>
    </recommendedName>
</protein>
<evidence type="ECO:0000256" key="1">
    <source>
        <dbReference type="SAM" id="MobiDB-lite"/>
    </source>
</evidence>
<dbReference type="Pfam" id="PF12686">
    <property type="entry name" value="DUF3800"/>
    <property type="match status" value="1"/>
</dbReference>
<evidence type="ECO:0000313" key="2">
    <source>
        <dbReference type="EMBL" id="GAA1908801.1"/>
    </source>
</evidence>
<feature type="region of interest" description="Disordered" evidence="1">
    <location>
        <begin position="1"/>
        <end position="57"/>
    </location>
</feature>
<accession>A0ABN2P157</accession>
<proteinExistence type="predicted"/>
<dbReference type="EMBL" id="BAAALV010000002">
    <property type="protein sequence ID" value="GAA1908801.1"/>
    <property type="molecule type" value="Genomic_DNA"/>
</dbReference>